<dbReference type="Gene3D" id="3.10.20.30">
    <property type="match status" value="1"/>
</dbReference>
<evidence type="ECO:0000259" key="1">
    <source>
        <dbReference type="PROSITE" id="PS51085"/>
    </source>
</evidence>
<evidence type="ECO:0000313" key="3">
    <source>
        <dbReference type="Proteomes" id="UP000320231"/>
    </source>
</evidence>
<dbReference type="GO" id="GO:0051537">
    <property type="term" value="F:2 iron, 2 sulfur cluster binding"/>
    <property type="evidence" value="ECO:0007669"/>
    <property type="project" value="InterPro"/>
</dbReference>
<dbReference type="Proteomes" id="UP000320231">
    <property type="component" value="Chromosome"/>
</dbReference>
<dbReference type="PROSITE" id="PS51085">
    <property type="entry name" value="2FE2S_FER_2"/>
    <property type="match status" value="1"/>
</dbReference>
<name>A0A455UH28_9GAMM</name>
<dbReference type="InterPro" id="IPR036010">
    <property type="entry name" value="2Fe-2S_ferredoxin-like_sf"/>
</dbReference>
<reference evidence="2 3" key="1">
    <citation type="journal article" date="2019" name="Microbiol. Resour. Announc.">
        <title>Complete Genome Sequence of Halomonas sulfidaeris Strain Esulfide1 Isolated from a Metal Sulfide Rock at a Depth of 2,200 Meters, Obtained Using Nanopore Sequencing.</title>
        <authorList>
            <person name="Saito M."/>
            <person name="Nishigata A."/>
            <person name="Galipon J."/>
            <person name="Arakawa K."/>
        </authorList>
    </citation>
    <scope>NUCLEOTIDE SEQUENCE [LARGE SCALE GENOMIC DNA]</scope>
    <source>
        <strain evidence="2 3">ATCC BAA-803</strain>
    </source>
</reference>
<dbReference type="Pfam" id="PF00111">
    <property type="entry name" value="Fer2"/>
    <property type="match status" value="1"/>
</dbReference>
<dbReference type="AlphaFoldDB" id="A0A455UH28"/>
<gene>
    <name evidence="2" type="ORF">HSBAA_35600</name>
</gene>
<sequence length="80" mass="8253">MATIAFLLNGIPQRCEVSPDTSILTLLREHLAETGTKEGCASGDCGACTVAIGELAADIQGFASANACITPAPNFRASIW</sequence>
<dbReference type="InterPro" id="IPR006058">
    <property type="entry name" value="2Fe2S_fd_BS"/>
</dbReference>
<dbReference type="PANTHER" id="PTHR45331">
    <property type="entry name" value="OXIDOREDUCTASE, IRON-SULPHUR BINDING SUBUNIT-RELATED-RELATED"/>
    <property type="match status" value="1"/>
</dbReference>
<dbReference type="PANTHER" id="PTHR45331:SF2">
    <property type="entry name" value="OXIDOREDUCTASE WITH IRON-SULFUR SUBUNIT"/>
    <property type="match status" value="1"/>
</dbReference>
<protein>
    <recommendedName>
        <fullName evidence="1">2Fe-2S ferredoxin-type domain-containing protein</fullName>
    </recommendedName>
</protein>
<dbReference type="SUPFAM" id="SSF54292">
    <property type="entry name" value="2Fe-2S ferredoxin-like"/>
    <property type="match status" value="1"/>
</dbReference>
<dbReference type="CDD" id="cd00207">
    <property type="entry name" value="fer2"/>
    <property type="match status" value="1"/>
</dbReference>
<dbReference type="GO" id="GO:0016903">
    <property type="term" value="F:oxidoreductase activity, acting on the aldehyde or oxo group of donors"/>
    <property type="evidence" value="ECO:0007669"/>
    <property type="project" value="TreeGrafter"/>
</dbReference>
<accession>A0A455UH28</accession>
<organism evidence="2 3">
    <name type="scientific">Vreelandella sulfidaeris</name>
    <dbReference type="NCBI Taxonomy" id="115553"/>
    <lineage>
        <taxon>Bacteria</taxon>
        <taxon>Pseudomonadati</taxon>
        <taxon>Pseudomonadota</taxon>
        <taxon>Gammaproteobacteria</taxon>
        <taxon>Oceanospirillales</taxon>
        <taxon>Halomonadaceae</taxon>
        <taxon>Vreelandella</taxon>
    </lineage>
</organism>
<evidence type="ECO:0000313" key="2">
    <source>
        <dbReference type="EMBL" id="BBI62254.1"/>
    </source>
</evidence>
<dbReference type="InterPro" id="IPR012675">
    <property type="entry name" value="Beta-grasp_dom_sf"/>
</dbReference>
<dbReference type="InterPro" id="IPR052914">
    <property type="entry name" value="Aldehyde_Oxdr_Iron-Sulfur"/>
</dbReference>
<dbReference type="EMBL" id="AP019514">
    <property type="protein sequence ID" value="BBI62254.1"/>
    <property type="molecule type" value="Genomic_DNA"/>
</dbReference>
<dbReference type="PROSITE" id="PS00197">
    <property type="entry name" value="2FE2S_FER_1"/>
    <property type="match status" value="1"/>
</dbReference>
<dbReference type="InterPro" id="IPR001041">
    <property type="entry name" value="2Fe-2S_ferredoxin-type"/>
</dbReference>
<proteinExistence type="predicted"/>
<feature type="domain" description="2Fe-2S ferredoxin-type" evidence="1">
    <location>
        <begin position="2"/>
        <end position="80"/>
    </location>
</feature>
<dbReference type="KEGG" id="hsr:HSBAA_35600"/>